<dbReference type="VEuPathDB" id="FungiDB:RhiirFUN_025206"/>
<name>A0A2I1GPT8_9GLOM</name>
<accession>A0A2I1GPT8</accession>
<comment type="caution">
    <text evidence="1">The sequence shown here is derived from an EMBL/GenBank/DDBJ whole genome shotgun (WGS) entry which is preliminary data.</text>
</comment>
<dbReference type="EMBL" id="LLXI01000656">
    <property type="protein sequence ID" value="PKY48639.1"/>
    <property type="molecule type" value="Genomic_DNA"/>
</dbReference>
<evidence type="ECO:0000313" key="1">
    <source>
        <dbReference type="EMBL" id="PKY48639.1"/>
    </source>
</evidence>
<organism evidence="1 2">
    <name type="scientific">Rhizophagus irregularis</name>
    <dbReference type="NCBI Taxonomy" id="588596"/>
    <lineage>
        <taxon>Eukaryota</taxon>
        <taxon>Fungi</taxon>
        <taxon>Fungi incertae sedis</taxon>
        <taxon>Mucoromycota</taxon>
        <taxon>Glomeromycotina</taxon>
        <taxon>Glomeromycetes</taxon>
        <taxon>Glomerales</taxon>
        <taxon>Glomeraceae</taxon>
        <taxon>Rhizophagus</taxon>
    </lineage>
</organism>
<proteinExistence type="predicted"/>
<reference evidence="1 2" key="1">
    <citation type="submission" date="2015-10" db="EMBL/GenBank/DDBJ databases">
        <title>Genome analyses suggest a sexual origin of heterokaryosis in a supposedly ancient asexual fungus.</title>
        <authorList>
            <person name="Ropars J."/>
            <person name="Sedzielewska K."/>
            <person name="Noel J."/>
            <person name="Charron P."/>
            <person name="Farinelli L."/>
            <person name="Marton T."/>
            <person name="Kruger M."/>
            <person name="Pelin A."/>
            <person name="Brachmann A."/>
            <person name="Corradi N."/>
        </authorList>
    </citation>
    <scope>NUCLEOTIDE SEQUENCE [LARGE SCALE GENOMIC DNA]</scope>
    <source>
        <strain evidence="1 2">A4</strain>
    </source>
</reference>
<dbReference type="Proteomes" id="UP000234323">
    <property type="component" value="Unassembled WGS sequence"/>
</dbReference>
<keyword evidence="2" id="KW-1185">Reference proteome</keyword>
<evidence type="ECO:0000313" key="2">
    <source>
        <dbReference type="Proteomes" id="UP000234323"/>
    </source>
</evidence>
<dbReference type="VEuPathDB" id="FungiDB:FUN_022806"/>
<gene>
    <name evidence="1" type="ORF">RhiirA4_464295</name>
</gene>
<dbReference type="VEuPathDB" id="FungiDB:RhiirA1_498800"/>
<dbReference type="OrthoDB" id="2391108at2759"/>
<sequence>MHKVKSTQSRSNLNKFLKQLRNRRMICSPPHVNNAKALADQARNGTSFQMLSGKDLLKQNVIREVHRLKLKLINALLIDLATNKIWSHLTQCKRRQFENLAIIANNINIIIQIPEQEITDNPLGNDFFNGTNFHINNNNLDPLFYQNYSFF</sequence>
<dbReference type="AlphaFoldDB" id="A0A2I1GPT8"/>
<protein>
    <submittedName>
        <fullName evidence="1">Uncharacterized protein</fullName>
    </submittedName>
</protein>